<reference evidence="8 9" key="1">
    <citation type="submission" date="2015-09" db="EMBL/GenBank/DDBJ databases">
        <authorList>
            <consortium name="Pathogen Informatics"/>
        </authorList>
    </citation>
    <scope>NUCLEOTIDE SEQUENCE [LARGE SCALE GENOMIC DNA]</scope>
    <source>
        <strain evidence="8 9">2789STDY5834856</strain>
    </source>
</reference>
<sequence>MAQITEKLTTEKSSVRKVTEGLMNGVLAIQHLIAMFGATVLVPILTGLDPSVALFSAGIGTLIFHACTKGKVPVFLGSSFAFIPVIVAVGAQFNGDLRYAQGGMVIVGLIYIALSFLIKKVGLDKIRKVLPARVVGPMIMVIGLNLIPTALDMAGVNSLAAGQAGAVTTVMVAIVTLAVTLIIKTFGKGFLKQVAILIGVAVGYCISLVLNLVDVAAIQNASIIAVPNFTLPKFDMAAILIVVPVVLAVVMEHVGDITTNGEVVGKNFVEDPGLNRTLLGDGLATLAASFVGGPANTTYGENTGVLAITKNYNPAILRLAAVFAIILSFVDKVGAAIRTIPSSVMGGISLMLFSMIAIVGVQTIKREKVKLNIVNLIIMGTILLIGLSGNIFGKAIGIQITEAVSISGLSLASIVGVLLNVIVSRFE</sequence>
<dbReference type="NCBIfam" id="TIGR00801">
    <property type="entry name" value="ncs2"/>
    <property type="match status" value="1"/>
</dbReference>
<feature type="transmembrane region" description="Helical" evidence="7">
    <location>
        <begin position="51"/>
        <end position="67"/>
    </location>
</feature>
<accession>A0A174IYI7</accession>
<feature type="transmembrane region" description="Helical" evidence="7">
    <location>
        <begin position="194"/>
        <end position="213"/>
    </location>
</feature>
<proteinExistence type="inferred from homology"/>
<dbReference type="RefSeq" id="WP_055267197.1">
    <property type="nucleotide sequence ID" value="NZ_CABIXQ010000019.1"/>
</dbReference>
<dbReference type="AlphaFoldDB" id="A0A174IYI7"/>
<dbReference type="InterPro" id="IPR006042">
    <property type="entry name" value="Xan_ur_permease"/>
</dbReference>
<dbReference type="GO" id="GO:0042907">
    <property type="term" value="F:xanthine transmembrane transporter activity"/>
    <property type="evidence" value="ECO:0007669"/>
    <property type="project" value="TreeGrafter"/>
</dbReference>
<keyword evidence="6 7" id="KW-0472">Membrane</keyword>
<evidence type="ECO:0000256" key="2">
    <source>
        <dbReference type="ARBA" id="ARBA00008821"/>
    </source>
</evidence>
<feature type="transmembrane region" description="Helical" evidence="7">
    <location>
        <begin position="373"/>
        <end position="392"/>
    </location>
</feature>
<feature type="transmembrane region" description="Helical" evidence="7">
    <location>
        <begin position="343"/>
        <end position="361"/>
    </location>
</feature>
<feature type="transmembrane region" description="Helical" evidence="7">
    <location>
        <begin position="130"/>
        <end position="148"/>
    </location>
</feature>
<keyword evidence="4 7" id="KW-0812">Transmembrane</keyword>
<evidence type="ECO:0000256" key="5">
    <source>
        <dbReference type="ARBA" id="ARBA00022989"/>
    </source>
</evidence>
<evidence type="ECO:0000313" key="8">
    <source>
        <dbReference type="EMBL" id="CUO91471.1"/>
    </source>
</evidence>
<dbReference type="PROSITE" id="PS01116">
    <property type="entry name" value="XANTH_URACIL_PERMASE"/>
    <property type="match status" value="1"/>
</dbReference>
<dbReference type="OrthoDB" id="9779092at2"/>
<evidence type="ECO:0000256" key="3">
    <source>
        <dbReference type="ARBA" id="ARBA00022448"/>
    </source>
</evidence>
<comment type="similarity">
    <text evidence="2">Belongs to the nucleobase:cation symporter-2 (NCS2) (TC 2.A.40) family.</text>
</comment>
<protein>
    <submittedName>
        <fullName evidence="8">Uracil permease</fullName>
    </submittedName>
</protein>
<dbReference type="PANTHER" id="PTHR42810">
    <property type="entry name" value="PURINE PERMEASE C1399.01C-RELATED"/>
    <property type="match status" value="1"/>
</dbReference>
<evidence type="ECO:0000313" key="9">
    <source>
        <dbReference type="Proteomes" id="UP000095594"/>
    </source>
</evidence>
<feature type="transmembrane region" description="Helical" evidence="7">
    <location>
        <begin position="160"/>
        <end position="182"/>
    </location>
</feature>
<dbReference type="Pfam" id="PF00860">
    <property type="entry name" value="Xan_ur_permease"/>
    <property type="match status" value="1"/>
</dbReference>
<feature type="transmembrane region" description="Helical" evidence="7">
    <location>
        <begin position="233"/>
        <end position="251"/>
    </location>
</feature>
<dbReference type="EMBL" id="CYZX01000019">
    <property type="protein sequence ID" value="CUO91471.1"/>
    <property type="molecule type" value="Genomic_DNA"/>
</dbReference>
<keyword evidence="5 7" id="KW-1133">Transmembrane helix</keyword>
<feature type="transmembrane region" description="Helical" evidence="7">
    <location>
        <begin position="316"/>
        <end position="337"/>
    </location>
</feature>
<feature type="transmembrane region" description="Helical" evidence="7">
    <location>
        <begin position="21"/>
        <end position="45"/>
    </location>
</feature>
<evidence type="ECO:0000256" key="6">
    <source>
        <dbReference type="ARBA" id="ARBA00023136"/>
    </source>
</evidence>
<gene>
    <name evidence="8" type="primary">uraA</name>
    <name evidence="8" type="ORF">ERS852471_02595</name>
</gene>
<organism evidence="8 9">
    <name type="scientific">Clostridium disporicum</name>
    <dbReference type="NCBI Taxonomy" id="84024"/>
    <lineage>
        <taxon>Bacteria</taxon>
        <taxon>Bacillati</taxon>
        <taxon>Bacillota</taxon>
        <taxon>Clostridia</taxon>
        <taxon>Eubacteriales</taxon>
        <taxon>Clostridiaceae</taxon>
        <taxon>Clostridium</taxon>
    </lineage>
</organism>
<comment type="subcellular location">
    <subcellularLocation>
        <location evidence="1">Membrane</location>
        <topology evidence="1">Multi-pass membrane protein</topology>
    </subcellularLocation>
</comment>
<evidence type="ECO:0000256" key="4">
    <source>
        <dbReference type="ARBA" id="ARBA00022692"/>
    </source>
</evidence>
<evidence type="ECO:0000256" key="7">
    <source>
        <dbReference type="SAM" id="Phobius"/>
    </source>
</evidence>
<dbReference type="GO" id="GO:0005886">
    <property type="term" value="C:plasma membrane"/>
    <property type="evidence" value="ECO:0007669"/>
    <property type="project" value="TreeGrafter"/>
</dbReference>
<dbReference type="PANTHER" id="PTHR42810:SF2">
    <property type="entry name" value="PURINE PERMEASE C1399.01C-RELATED"/>
    <property type="match status" value="1"/>
</dbReference>
<keyword evidence="3" id="KW-0813">Transport</keyword>
<dbReference type="InterPro" id="IPR006043">
    <property type="entry name" value="NCS2"/>
</dbReference>
<evidence type="ECO:0000256" key="1">
    <source>
        <dbReference type="ARBA" id="ARBA00004141"/>
    </source>
</evidence>
<feature type="transmembrane region" description="Helical" evidence="7">
    <location>
        <begin position="404"/>
        <end position="423"/>
    </location>
</feature>
<feature type="transmembrane region" description="Helical" evidence="7">
    <location>
        <begin position="74"/>
        <end position="93"/>
    </location>
</feature>
<dbReference type="Proteomes" id="UP000095594">
    <property type="component" value="Unassembled WGS sequence"/>
</dbReference>
<feature type="transmembrane region" description="Helical" evidence="7">
    <location>
        <begin position="99"/>
        <end position="118"/>
    </location>
</feature>
<dbReference type="NCBIfam" id="NF037981">
    <property type="entry name" value="NCS2_1"/>
    <property type="match status" value="1"/>
</dbReference>
<name>A0A174IYI7_9CLOT</name>